<dbReference type="EMBL" id="CP109134">
    <property type="protein sequence ID" value="WSD11228.1"/>
    <property type="molecule type" value="Genomic_DNA"/>
</dbReference>
<dbReference type="InterPro" id="IPR058548">
    <property type="entry name" value="MlaB-like_STAS"/>
</dbReference>
<dbReference type="SUPFAM" id="SSF52091">
    <property type="entry name" value="SpoIIaa-like"/>
    <property type="match status" value="1"/>
</dbReference>
<dbReference type="Pfam" id="PF13466">
    <property type="entry name" value="STAS_2"/>
    <property type="match status" value="1"/>
</dbReference>
<gene>
    <name evidence="2" type="ORF">OIE73_00640</name>
</gene>
<protein>
    <submittedName>
        <fullName evidence="2">STAS domain-containing protein</fullName>
    </submittedName>
</protein>
<dbReference type="Proteomes" id="UP001335325">
    <property type="component" value="Chromosome"/>
</dbReference>
<evidence type="ECO:0000313" key="2">
    <source>
        <dbReference type="EMBL" id="WSD11228.1"/>
    </source>
</evidence>
<proteinExistence type="predicted"/>
<accession>A0ABZ1H2A1</accession>
<dbReference type="InterPro" id="IPR002645">
    <property type="entry name" value="STAS_dom"/>
</dbReference>
<dbReference type="Gene3D" id="3.30.750.24">
    <property type="entry name" value="STAS domain"/>
    <property type="match status" value="1"/>
</dbReference>
<name>A0ABZ1H2A1_9ACTN</name>
<keyword evidence="3" id="KW-1185">Reference proteome</keyword>
<evidence type="ECO:0000313" key="3">
    <source>
        <dbReference type="Proteomes" id="UP001335325"/>
    </source>
</evidence>
<reference evidence="2 3" key="1">
    <citation type="submission" date="2022-10" db="EMBL/GenBank/DDBJ databases">
        <title>The complete genomes of actinobacterial strains from the NBC collection.</title>
        <authorList>
            <person name="Joergensen T.S."/>
            <person name="Alvarez Arevalo M."/>
            <person name="Sterndorff E.B."/>
            <person name="Faurdal D."/>
            <person name="Vuksanovic O."/>
            <person name="Mourched A.-S."/>
            <person name="Charusanti P."/>
            <person name="Shaw S."/>
            <person name="Blin K."/>
            <person name="Weber T."/>
        </authorList>
    </citation>
    <scope>NUCLEOTIDE SEQUENCE [LARGE SCALE GENOMIC DNA]</scope>
    <source>
        <strain evidence="2 3">NBC 01753</strain>
    </source>
</reference>
<dbReference type="PROSITE" id="PS50801">
    <property type="entry name" value="STAS"/>
    <property type="match status" value="1"/>
</dbReference>
<dbReference type="InterPro" id="IPR036513">
    <property type="entry name" value="STAS_dom_sf"/>
</dbReference>
<sequence>MSSFRGGRCGLRVVGSVDHRTTDAFADALETALTWPGDIQVDMQALEFIDLSGVRALARAAARLEDDRRLHVVELAPLLCQVISMVGFDKTPALVVTAQEVPS</sequence>
<organism evidence="2 3">
    <name type="scientific">Streptomyces hirsutus</name>
    <dbReference type="NCBI Taxonomy" id="35620"/>
    <lineage>
        <taxon>Bacteria</taxon>
        <taxon>Bacillati</taxon>
        <taxon>Actinomycetota</taxon>
        <taxon>Actinomycetes</taxon>
        <taxon>Kitasatosporales</taxon>
        <taxon>Streptomycetaceae</taxon>
        <taxon>Streptomyces</taxon>
    </lineage>
</organism>
<evidence type="ECO:0000259" key="1">
    <source>
        <dbReference type="PROSITE" id="PS50801"/>
    </source>
</evidence>
<feature type="domain" description="STAS" evidence="1">
    <location>
        <begin position="11"/>
        <end position="103"/>
    </location>
</feature>